<dbReference type="GO" id="GO:0046872">
    <property type="term" value="F:metal ion binding"/>
    <property type="evidence" value="ECO:0007669"/>
    <property type="project" value="UniProtKB-KW"/>
</dbReference>
<dbReference type="FunFam" id="3.90.1640.10:FF:000003">
    <property type="entry name" value="Prune homolog 2 with BCH domain"/>
    <property type="match status" value="1"/>
</dbReference>
<evidence type="ECO:0000256" key="2">
    <source>
        <dbReference type="ARBA" id="ARBA00010331"/>
    </source>
</evidence>
<dbReference type="GO" id="GO:0005737">
    <property type="term" value="C:cytoplasm"/>
    <property type="evidence" value="ECO:0007669"/>
    <property type="project" value="InterPro"/>
</dbReference>
<proteinExistence type="inferred from homology"/>
<feature type="domain" description="DHHA2" evidence="7">
    <location>
        <begin position="217"/>
        <end position="361"/>
    </location>
</feature>
<dbReference type="InterPro" id="IPR001667">
    <property type="entry name" value="DDH_dom"/>
</dbReference>
<protein>
    <submittedName>
        <fullName evidence="8">Protein prune</fullName>
    </submittedName>
</protein>
<keyword evidence="5" id="KW-0464">Manganese</keyword>
<dbReference type="GO" id="GO:0004309">
    <property type="term" value="F:exopolyphosphatase activity"/>
    <property type="evidence" value="ECO:0007669"/>
    <property type="project" value="TreeGrafter"/>
</dbReference>
<dbReference type="AlphaFoldDB" id="A0A164SR50"/>
<name>A0A164SR50_9CRUS</name>
<dbReference type="InterPro" id="IPR038222">
    <property type="entry name" value="DHHA2_dom_sf"/>
</dbReference>
<dbReference type="Gene3D" id="3.90.1640.10">
    <property type="entry name" value="inorganic pyrophosphatase (n-terminal core)"/>
    <property type="match status" value="1"/>
</dbReference>
<accession>A0A164SR50</accession>
<evidence type="ECO:0000313" key="9">
    <source>
        <dbReference type="Proteomes" id="UP000076858"/>
    </source>
</evidence>
<dbReference type="Gene3D" id="3.10.310.20">
    <property type="entry name" value="DHHA2 domain"/>
    <property type="match status" value="1"/>
</dbReference>
<dbReference type="EMBL" id="LRGB01001942">
    <property type="protein sequence ID" value="KZS09865.1"/>
    <property type="molecule type" value="Genomic_DNA"/>
</dbReference>
<dbReference type="SUPFAM" id="SSF64182">
    <property type="entry name" value="DHH phosphoesterases"/>
    <property type="match status" value="1"/>
</dbReference>
<comment type="caution">
    <text evidence="8">The sequence shown here is derived from an EMBL/GenBank/DDBJ whole genome shotgun (WGS) entry which is preliminary data.</text>
</comment>
<evidence type="ECO:0000259" key="7">
    <source>
        <dbReference type="SMART" id="SM01131"/>
    </source>
</evidence>
<dbReference type="Pfam" id="PF01368">
    <property type="entry name" value="DHH"/>
    <property type="match status" value="1"/>
</dbReference>
<dbReference type="Pfam" id="PF02833">
    <property type="entry name" value="DHHA2"/>
    <property type="match status" value="1"/>
</dbReference>
<dbReference type="OrthoDB" id="374045at2759"/>
<gene>
    <name evidence="8" type="ORF">APZ42_025795</name>
</gene>
<dbReference type="InterPro" id="IPR004097">
    <property type="entry name" value="DHHA2"/>
</dbReference>
<evidence type="ECO:0000313" key="8">
    <source>
        <dbReference type="EMBL" id="KZS09865.1"/>
    </source>
</evidence>
<dbReference type="Proteomes" id="UP000076858">
    <property type="component" value="Unassembled WGS sequence"/>
</dbReference>
<keyword evidence="4" id="KW-0378">Hydrolase</keyword>
<sequence>MENFLKKSKANLPQIQSYDSVCVILGNESCDLDSAVCALVFAFFLEHKKKFSSVHLPVLNIAKEDYCLKTEVVYFLKRFNISSDHLIFRDDICLDALKESGKLKLVLVDHNVLSNSDSNLDSSVVQIVDHHKQEHPFSEMVDMLIEPVGSCSTLVASLIFESAPEILDAVSASLLLGAIVVDVANFSATAKRATAKDEQIFRKLSQYVPNISKEILYKELQCAKEDVGNLKFEQLCQKDRKILEVGGIKLSICGFPFLCSTLLAKYPDITTKLQDFCNVSGYQGAVLMGISINHETDEVKRDLVIYSRLAWLKTRICREIEKGEPNLDLHAIKSNAEYVYYNQGNITATRKAVLPMLKVILSKPESSNNIFSHRGDRRTSVPNLHDESPPDGSSASNSGIDTPTNSCIDDDEEDRRSSPVAKLSEFNTGAVFANIESTKYVLFRRPGDELHAGERDPLTPENSFAESHFDQSYKKFVLNHMDSDAIEKKLRQENFFREADE</sequence>
<feature type="compositionally biased region" description="Basic and acidic residues" evidence="6">
    <location>
        <begin position="373"/>
        <end position="388"/>
    </location>
</feature>
<keyword evidence="3" id="KW-0479">Metal-binding</keyword>
<evidence type="ECO:0000256" key="3">
    <source>
        <dbReference type="ARBA" id="ARBA00022723"/>
    </source>
</evidence>
<feature type="compositionally biased region" description="Polar residues" evidence="6">
    <location>
        <begin position="391"/>
        <end position="407"/>
    </location>
</feature>
<keyword evidence="9" id="KW-1185">Reference proteome</keyword>
<comment type="cofactor">
    <cofactor evidence="1">
        <name>Mn(2+)</name>
        <dbReference type="ChEBI" id="CHEBI:29035"/>
    </cofactor>
</comment>
<comment type="similarity">
    <text evidence="2">Belongs to the PPase class C family. Prune subfamily.</text>
</comment>
<dbReference type="PANTHER" id="PTHR12112:SF39">
    <property type="entry name" value="EG:152A3.5 PROTEIN (FBGN0003116_PN PROTEIN)"/>
    <property type="match status" value="1"/>
</dbReference>
<dbReference type="STRING" id="35525.A0A164SR50"/>
<evidence type="ECO:0000256" key="4">
    <source>
        <dbReference type="ARBA" id="ARBA00022801"/>
    </source>
</evidence>
<evidence type="ECO:0000256" key="1">
    <source>
        <dbReference type="ARBA" id="ARBA00001936"/>
    </source>
</evidence>
<organism evidence="8 9">
    <name type="scientific">Daphnia magna</name>
    <dbReference type="NCBI Taxonomy" id="35525"/>
    <lineage>
        <taxon>Eukaryota</taxon>
        <taxon>Metazoa</taxon>
        <taxon>Ecdysozoa</taxon>
        <taxon>Arthropoda</taxon>
        <taxon>Crustacea</taxon>
        <taxon>Branchiopoda</taxon>
        <taxon>Diplostraca</taxon>
        <taxon>Cladocera</taxon>
        <taxon>Anomopoda</taxon>
        <taxon>Daphniidae</taxon>
        <taxon>Daphnia</taxon>
    </lineage>
</organism>
<evidence type="ECO:0000256" key="5">
    <source>
        <dbReference type="ARBA" id="ARBA00023211"/>
    </source>
</evidence>
<dbReference type="SMART" id="SM01131">
    <property type="entry name" value="DHHA2"/>
    <property type="match status" value="1"/>
</dbReference>
<dbReference type="PANTHER" id="PTHR12112">
    <property type="entry name" value="BNIP - RELATED"/>
    <property type="match status" value="1"/>
</dbReference>
<evidence type="ECO:0000256" key="6">
    <source>
        <dbReference type="SAM" id="MobiDB-lite"/>
    </source>
</evidence>
<feature type="region of interest" description="Disordered" evidence="6">
    <location>
        <begin position="369"/>
        <end position="421"/>
    </location>
</feature>
<reference evidence="8 9" key="1">
    <citation type="submission" date="2016-03" db="EMBL/GenBank/DDBJ databases">
        <title>EvidentialGene: Evidence-directed Construction of Genes on Genomes.</title>
        <authorList>
            <person name="Gilbert D.G."/>
            <person name="Choi J.-H."/>
            <person name="Mockaitis K."/>
            <person name="Colbourne J."/>
            <person name="Pfrender M."/>
        </authorList>
    </citation>
    <scope>NUCLEOTIDE SEQUENCE [LARGE SCALE GENOMIC DNA]</scope>
    <source>
        <strain evidence="8 9">Xinb3</strain>
        <tissue evidence="8">Complete organism</tissue>
    </source>
</reference>
<dbReference type="InterPro" id="IPR038763">
    <property type="entry name" value="DHH_sf"/>
</dbReference>